<feature type="region of interest" description="Disordered" evidence="2">
    <location>
        <begin position="311"/>
        <end position="435"/>
    </location>
</feature>
<organism evidence="3 4">
    <name type="scientific">Filobasidium floriforme</name>
    <dbReference type="NCBI Taxonomy" id="5210"/>
    <lineage>
        <taxon>Eukaryota</taxon>
        <taxon>Fungi</taxon>
        <taxon>Dikarya</taxon>
        <taxon>Basidiomycota</taxon>
        <taxon>Agaricomycotina</taxon>
        <taxon>Tremellomycetes</taxon>
        <taxon>Filobasidiales</taxon>
        <taxon>Filobasidiaceae</taxon>
        <taxon>Filobasidium</taxon>
    </lineage>
</organism>
<evidence type="ECO:0000313" key="4">
    <source>
        <dbReference type="Proteomes" id="UP000812966"/>
    </source>
</evidence>
<sequence>MDYEHLSREELLAELRKAGPPIRIKQETVETTHASVKTEADVIVLDADLEESPVEDEYHDDVTERKRKRDPDTPKKKKRPPPQLRQSYSPSQYTGEDSSSPAPVVPRSRLPRQSRKKYFDPDDFSTDSDTNKSQSETPSDNRPPRAAKDKARDCIMTLTQVINGPDWNNAAVSSPTSATEEHLEPSDLEPTPTASLHAKLTKLPRFIQNSTCPENLVTAVRSAFQKVVDDFPDHITKSERNLAASVAVSEIKLLAGDHQCKYCFQKSNQQNNAKGPKPPPEMQRIPCLSLGEGRPCIPCAVLKQGCSFTEERRKADPKPPAVPSAQSRLQLEPRNDAPRASLTPTASTSGSRTSQTGTIPTNATLTDATLTDAASSNTTPTDTTPTDTTPTDTTPTDTTPTDTTPTDTTPTDANPTHTTPTHTAPTPTTLTDAAPTATTTAVKTGVIINEPAQAGPSSAIARATAPQNSVCAEEVTWLKKRLVRKMGESCEFFNRSLEAIHPGGRLGDAVEDTLKEMARELQERLRDTEELLKEVKKGRS</sequence>
<name>A0A8K0JJE7_9TREE</name>
<dbReference type="EMBL" id="JABELV010000320">
    <property type="protein sequence ID" value="KAG7527341.1"/>
    <property type="molecule type" value="Genomic_DNA"/>
</dbReference>
<evidence type="ECO:0000256" key="1">
    <source>
        <dbReference type="SAM" id="Coils"/>
    </source>
</evidence>
<feature type="compositionally biased region" description="Low complexity" evidence="2">
    <location>
        <begin position="98"/>
        <end position="108"/>
    </location>
</feature>
<dbReference type="AlphaFoldDB" id="A0A8K0JJE7"/>
<feature type="compositionally biased region" description="Acidic residues" evidence="2">
    <location>
        <begin position="47"/>
        <end position="59"/>
    </location>
</feature>
<reference evidence="3" key="1">
    <citation type="submission" date="2020-04" db="EMBL/GenBank/DDBJ databases">
        <title>Analysis of mating type loci in Filobasidium floriforme.</title>
        <authorList>
            <person name="Nowrousian M."/>
        </authorList>
    </citation>
    <scope>NUCLEOTIDE SEQUENCE</scope>
    <source>
        <strain evidence="3">CBS 6242</strain>
    </source>
</reference>
<evidence type="ECO:0000313" key="3">
    <source>
        <dbReference type="EMBL" id="KAG7527341.1"/>
    </source>
</evidence>
<feature type="compositionally biased region" description="Basic and acidic residues" evidence="2">
    <location>
        <begin position="24"/>
        <end position="40"/>
    </location>
</feature>
<feature type="compositionally biased region" description="Low complexity" evidence="2">
    <location>
        <begin position="345"/>
        <end position="435"/>
    </location>
</feature>
<keyword evidence="1" id="KW-0175">Coiled coil</keyword>
<feature type="region of interest" description="Disordered" evidence="2">
    <location>
        <begin position="165"/>
        <end position="191"/>
    </location>
</feature>
<feature type="compositionally biased region" description="Polar residues" evidence="2">
    <location>
        <begin position="84"/>
        <end position="97"/>
    </location>
</feature>
<comment type="caution">
    <text evidence="3">The sequence shown here is derived from an EMBL/GenBank/DDBJ whole genome shotgun (WGS) entry which is preliminary data.</text>
</comment>
<evidence type="ECO:0000256" key="2">
    <source>
        <dbReference type="SAM" id="MobiDB-lite"/>
    </source>
</evidence>
<feature type="compositionally biased region" description="Basic and acidic residues" evidence="2">
    <location>
        <begin position="60"/>
        <end position="74"/>
    </location>
</feature>
<feature type="region of interest" description="Disordered" evidence="2">
    <location>
        <begin position="16"/>
        <end position="149"/>
    </location>
</feature>
<feature type="compositionally biased region" description="Polar residues" evidence="2">
    <location>
        <begin position="131"/>
        <end position="140"/>
    </location>
</feature>
<accession>A0A8K0JJE7</accession>
<dbReference type="Proteomes" id="UP000812966">
    <property type="component" value="Unassembled WGS sequence"/>
</dbReference>
<proteinExistence type="predicted"/>
<keyword evidence="4" id="KW-1185">Reference proteome</keyword>
<protein>
    <submittedName>
        <fullName evidence="3">Uncharacterized protein</fullName>
    </submittedName>
</protein>
<feature type="coiled-coil region" evidence="1">
    <location>
        <begin position="511"/>
        <end position="538"/>
    </location>
</feature>
<gene>
    <name evidence="3" type="ORF">FFLO_07030</name>
</gene>